<proteinExistence type="predicted"/>
<reference evidence="2" key="1">
    <citation type="submission" date="2018-09" db="EMBL/GenBank/DDBJ databases">
        <authorList>
            <person name="Livingstone P.G."/>
            <person name="Whitworth D.E."/>
        </authorList>
    </citation>
    <scope>NUCLEOTIDE SEQUENCE [LARGE SCALE GENOMIC DNA]</scope>
    <source>
        <strain evidence="2">CA040B</strain>
    </source>
</reference>
<organism evidence="1 2">
    <name type="scientific">Corallococcus sicarius</name>
    <dbReference type="NCBI Taxonomy" id="2316726"/>
    <lineage>
        <taxon>Bacteria</taxon>
        <taxon>Pseudomonadati</taxon>
        <taxon>Myxococcota</taxon>
        <taxon>Myxococcia</taxon>
        <taxon>Myxococcales</taxon>
        <taxon>Cystobacterineae</taxon>
        <taxon>Myxococcaceae</taxon>
        <taxon>Corallococcus</taxon>
    </lineage>
</organism>
<name>A0A3A8P370_9BACT</name>
<accession>A0A3A8P370</accession>
<dbReference type="EMBL" id="RAWG01000025">
    <property type="protein sequence ID" value="RKH46204.1"/>
    <property type="molecule type" value="Genomic_DNA"/>
</dbReference>
<dbReference type="AlphaFoldDB" id="A0A3A8P370"/>
<keyword evidence="2" id="KW-1185">Reference proteome</keyword>
<dbReference type="Proteomes" id="UP000273405">
    <property type="component" value="Unassembled WGS sequence"/>
</dbReference>
<comment type="caution">
    <text evidence="1">The sequence shown here is derived from an EMBL/GenBank/DDBJ whole genome shotgun (WGS) entry which is preliminary data.</text>
</comment>
<evidence type="ECO:0000313" key="2">
    <source>
        <dbReference type="Proteomes" id="UP000273405"/>
    </source>
</evidence>
<evidence type="ECO:0000313" key="1">
    <source>
        <dbReference type="EMBL" id="RKH46204.1"/>
    </source>
</evidence>
<sequence>MTQPMDALTALKKHPKFPFSGYREDEEQFLMSQMYWLELFKSVAQQTKDSWTGWMAPLPDRDGSLIFSTLCPELARGVIFNQYTPTVDDVLHDQGGNYHPFVAWVAEFGDAQDGPVIEHLTINSEISAGCEPLCLRLLTAYVVEKRSRPEMEEMIRTLEEQLYGPVVSPP</sequence>
<protein>
    <submittedName>
        <fullName evidence="1">Uncharacterized protein</fullName>
    </submittedName>
</protein>
<gene>
    <name evidence="1" type="ORF">D7X12_05900</name>
</gene>